<dbReference type="InterPro" id="IPR001179">
    <property type="entry name" value="PPIase_FKBP_dom"/>
</dbReference>
<dbReference type="EC" id="5.2.1.8" evidence="1"/>
<dbReference type="Gene3D" id="3.10.50.40">
    <property type="match status" value="1"/>
</dbReference>
<dbReference type="PANTHER" id="PTHR44927">
    <property type="entry name" value="FK506-BINDING PROTEIN 15"/>
    <property type="match status" value="1"/>
</dbReference>
<evidence type="ECO:0000313" key="3">
    <source>
        <dbReference type="Ensembl" id="ENSEBUP00000013704.1"/>
    </source>
</evidence>
<dbReference type="PROSITE" id="PS50059">
    <property type="entry name" value="FKBP_PPIASE"/>
    <property type="match status" value="1"/>
</dbReference>
<evidence type="ECO:0000259" key="2">
    <source>
        <dbReference type="PROSITE" id="PS50059"/>
    </source>
</evidence>
<dbReference type="OMA" id="NIPANSW"/>
<comment type="catalytic activity">
    <reaction evidence="1">
        <text>[protein]-peptidylproline (omega=180) = [protein]-peptidylproline (omega=0)</text>
        <dbReference type="Rhea" id="RHEA:16237"/>
        <dbReference type="Rhea" id="RHEA-COMP:10747"/>
        <dbReference type="Rhea" id="RHEA-COMP:10748"/>
        <dbReference type="ChEBI" id="CHEBI:83833"/>
        <dbReference type="ChEBI" id="CHEBI:83834"/>
        <dbReference type="EC" id="5.2.1.8"/>
    </reaction>
</comment>
<feature type="domain" description="PPIase FKBP-type" evidence="2">
    <location>
        <begin position="20"/>
        <end position="112"/>
    </location>
</feature>
<reference evidence="3" key="1">
    <citation type="submission" date="2025-08" db="UniProtKB">
        <authorList>
            <consortium name="Ensembl"/>
        </authorList>
    </citation>
    <scope>IDENTIFICATION</scope>
</reference>
<dbReference type="Ensembl" id="ENSEBUT00000014280.1">
    <property type="protein sequence ID" value="ENSEBUP00000013704.1"/>
    <property type="gene ID" value="ENSEBUG00000008646.1"/>
</dbReference>
<keyword evidence="1" id="KW-0697">Rotamase</keyword>
<sequence>MNRPMTQDLAQGEGPTLEEGDTVEVEFTGWLLGNGKLGKVFDGNSDKEKGLRFRLGKGKVLKGWEKGVLGMRKDGQRLILVPSSLGYGERGLAGHVPPNANLAFNILIKRVLHASWASFYSCTSLQWQNLDP</sequence>
<dbReference type="PANTHER" id="PTHR44927:SF1">
    <property type="entry name" value="FK506-BINDING PROTEIN 15"/>
    <property type="match status" value="1"/>
</dbReference>
<dbReference type="Pfam" id="PF00254">
    <property type="entry name" value="FKBP_C"/>
    <property type="match status" value="1"/>
</dbReference>
<keyword evidence="1" id="KW-0413">Isomerase</keyword>
<organism evidence="3 4">
    <name type="scientific">Eptatretus burgeri</name>
    <name type="common">Inshore hagfish</name>
    <dbReference type="NCBI Taxonomy" id="7764"/>
    <lineage>
        <taxon>Eukaryota</taxon>
        <taxon>Metazoa</taxon>
        <taxon>Chordata</taxon>
        <taxon>Craniata</taxon>
        <taxon>Vertebrata</taxon>
        <taxon>Cyclostomata</taxon>
        <taxon>Myxini</taxon>
        <taxon>Myxiniformes</taxon>
        <taxon>Myxinidae</taxon>
        <taxon>Eptatretinae</taxon>
        <taxon>Eptatretus</taxon>
    </lineage>
</organism>
<dbReference type="GO" id="GO:0003755">
    <property type="term" value="F:peptidyl-prolyl cis-trans isomerase activity"/>
    <property type="evidence" value="ECO:0007669"/>
    <property type="project" value="UniProtKB-KW"/>
</dbReference>
<dbReference type="SUPFAM" id="SSF54534">
    <property type="entry name" value="FKBP-like"/>
    <property type="match status" value="1"/>
</dbReference>
<name>A0A8C4QE98_EPTBU</name>
<dbReference type="InterPro" id="IPR046357">
    <property type="entry name" value="PPIase_dom_sf"/>
</dbReference>
<accession>A0A8C4QE98</accession>
<evidence type="ECO:0000256" key="1">
    <source>
        <dbReference type="PROSITE-ProRule" id="PRU00277"/>
    </source>
</evidence>
<keyword evidence="4" id="KW-1185">Reference proteome</keyword>
<dbReference type="AlphaFoldDB" id="A0A8C4QE98"/>
<reference evidence="3" key="2">
    <citation type="submission" date="2025-09" db="UniProtKB">
        <authorList>
            <consortium name="Ensembl"/>
        </authorList>
    </citation>
    <scope>IDENTIFICATION</scope>
</reference>
<evidence type="ECO:0000313" key="4">
    <source>
        <dbReference type="Proteomes" id="UP000694388"/>
    </source>
</evidence>
<protein>
    <recommendedName>
        <fullName evidence="1">peptidylprolyl isomerase</fullName>
        <ecNumber evidence="1">5.2.1.8</ecNumber>
    </recommendedName>
</protein>
<dbReference type="GeneTree" id="ENSGT00530000064286"/>
<proteinExistence type="predicted"/>
<dbReference type="Proteomes" id="UP000694388">
    <property type="component" value="Unplaced"/>
</dbReference>